<evidence type="ECO:0000313" key="1">
    <source>
        <dbReference type="EMBL" id="RMC19334.1"/>
    </source>
</evidence>
<accession>A0A3M0L5X2</accession>
<gene>
    <name evidence="1" type="ORF">DUI87_03943</name>
</gene>
<name>A0A3M0L5X2_HIRRU</name>
<reference evidence="1 2" key="1">
    <citation type="submission" date="2018-07" db="EMBL/GenBank/DDBJ databases">
        <title>A high quality draft genome assembly of the barn swallow (H. rustica rustica).</title>
        <authorList>
            <person name="Formenti G."/>
            <person name="Chiara M."/>
            <person name="Poveda L."/>
            <person name="Francoijs K.-J."/>
            <person name="Bonisoli-Alquati A."/>
            <person name="Canova L."/>
            <person name="Gianfranceschi L."/>
            <person name="Horner D.S."/>
            <person name="Saino N."/>
        </authorList>
    </citation>
    <scope>NUCLEOTIDE SEQUENCE [LARGE SCALE GENOMIC DNA]</scope>
    <source>
        <strain evidence="1">Chelidonia</strain>
        <tissue evidence="1">Blood</tissue>
    </source>
</reference>
<proteinExistence type="predicted"/>
<dbReference type="AlphaFoldDB" id="A0A3M0L5X2"/>
<evidence type="ECO:0000313" key="2">
    <source>
        <dbReference type="Proteomes" id="UP000269221"/>
    </source>
</evidence>
<comment type="caution">
    <text evidence="1">The sequence shown here is derived from an EMBL/GenBank/DDBJ whole genome shotgun (WGS) entry which is preliminary data.</text>
</comment>
<keyword evidence="2" id="KW-1185">Reference proteome</keyword>
<dbReference type="Proteomes" id="UP000269221">
    <property type="component" value="Unassembled WGS sequence"/>
</dbReference>
<organism evidence="1 2">
    <name type="scientific">Hirundo rustica rustica</name>
    <dbReference type="NCBI Taxonomy" id="333673"/>
    <lineage>
        <taxon>Eukaryota</taxon>
        <taxon>Metazoa</taxon>
        <taxon>Chordata</taxon>
        <taxon>Craniata</taxon>
        <taxon>Vertebrata</taxon>
        <taxon>Euteleostomi</taxon>
        <taxon>Archelosauria</taxon>
        <taxon>Archosauria</taxon>
        <taxon>Dinosauria</taxon>
        <taxon>Saurischia</taxon>
        <taxon>Theropoda</taxon>
        <taxon>Coelurosauria</taxon>
        <taxon>Aves</taxon>
        <taxon>Neognathae</taxon>
        <taxon>Neoaves</taxon>
        <taxon>Telluraves</taxon>
        <taxon>Australaves</taxon>
        <taxon>Passeriformes</taxon>
        <taxon>Sylvioidea</taxon>
        <taxon>Hirundinidae</taxon>
        <taxon>Hirundo</taxon>
    </lineage>
</organism>
<dbReference type="EMBL" id="QRBI01000095">
    <property type="protein sequence ID" value="RMC19334.1"/>
    <property type="molecule type" value="Genomic_DNA"/>
</dbReference>
<protein>
    <submittedName>
        <fullName evidence="1">Uncharacterized protein</fullName>
    </submittedName>
</protein>
<sequence>MSLGQVQDPLLVLAELQEVYTDPPLKPVKVPLNGIPTLQCVNCPTQLNAVSTAAVGALDAAVITDKDVKKHWYQYQSLADDYSPLGHQAINHNPFRATIQPIPYVPSAAVIKSMSLHFIDKDVVQDSQMLCRSHYVSEFVTREI</sequence>